<sequence length="272" mass="31506">MNRSAYTYTVLQYRHDAWSGECMNVGILFFCPKSQYVDFKFRRGGSRLSNAYPSLNRSALLQDLKEMSRWFDRRASQPSDMWMWKSALELGHSLLGDDDSSFRWNLDGSGTTNDPEKTISLLFERFVMRYDAVPGRSPRTDEQVFDTVKDKLKRAQLLNRMESYTVRTKFTEVTFEHAIKNGKWHCIQAISLDSADADNMQRKAERWAGKMVGLLEADNVPQVYLVTGKPTEAYLQSKYEKMTEWLRHNPANPVVIEEEQSETLISRLATLT</sequence>
<dbReference type="RefSeq" id="WP_274354573.1">
    <property type="nucleotide sequence ID" value="NZ_JAQZSM010000080.1"/>
</dbReference>
<evidence type="ECO:0000313" key="1">
    <source>
        <dbReference type="EMBL" id="MDD7973921.1"/>
    </source>
</evidence>
<organism evidence="1 2">
    <name type="scientific">Roseinatronobacter alkalisoli</name>
    <dbReference type="NCBI Taxonomy" id="3028235"/>
    <lineage>
        <taxon>Bacteria</taxon>
        <taxon>Pseudomonadati</taxon>
        <taxon>Pseudomonadota</taxon>
        <taxon>Alphaproteobacteria</taxon>
        <taxon>Rhodobacterales</taxon>
        <taxon>Paracoccaceae</taxon>
        <taxon>Roseinatronobacter</taxon>
    </lineage>
</organism>
<dbReference type="Pfam" id="PF11236">
    <property type="entry name" value="DUF3037"/>
    <property type="match status" value="1"/>
</dbReference>
<name>A0ABT5THR8_9RHOB</name>
<accession>A0ABT5THR8</accession>
<evidence type="ECO:0000313" key="2">
    <source>
        <dbReference type="Proteomes" id="UP001431784"/>
    </source>
</evidence>
<protein>
    <submittedName>
        <fullName evidence="1">DUF3037 domain-containing protein</fullName>
    </submittedName>
</protein>
<reference evidence="1" key="1">
    <citation type="submission" date="2023-02" db="EMBL/GenBank/DDBJ databases">
        <title>Description of Roseinatronobacter alkalisoli sp. nov., an alkaliphilic bacerium isolated from soda soil.</title>
        <authorList>
            <person name="Wei W."/>
        </authorList>
    </citation>
    <scope>NUCLEOTIDE SEQUENCE</scope>
    <source>
        <strain evidence="1">HJB301</strain>
    </source>
</reference>
<dbReference type="InterPro" id="IPR021398">
    <property type="entry name" value="DUF3037"/>
</dbReference>
<proteinExistence type="predicted"/>
<comment type="caution">
    <text evidence="1">The sequence shown here is derived from an EMBL/GenBank/DDBJ whole genome shotgun (WGS) entry which is preliminary data.</text>
</comment>
<keyword evidence="2" id="KW-1185">Reference proteome</keyword>
<dbReference type="Proteomes" id="UP001431784">
    <property type="component" value="Unassembled WGS sequence"/>
</dbReference>
<gene>
    <name evidence="1" type="ORF">PUT78_23115</name>
</gene>
<dbReference type="EMBL" id="JAQZSM010000080">
    <property type="protein sequence ID" value="MDD7973921.1"/>
    <property type="molecule type" value="Genomic_DNA"/>
</dbReference>